<reference evidence="2" key="2">
    <citation type="submission" date="2020-02" db="EMBL/GenBank/DDBJ databases">
        <title>Esox lucius (northern pike) genome, fEsoLuc1, primary haplotype.</title>
        <authorList>
            <person name="Myers G."/>
            <person name="Karagic N."/>
            <person name="Meyer A."/>
            <person name="Pippel M."/>
            <person name="Reichard M."/>
            <person name="Winkler S."/>
            <person name="Tracey A."/>
            <person name="Sims Y."/>
            <person name="Howe K."/>
            <person name="Rhie A."/>
            <person name="Formenti G."/>
            <person name="Durbin R."/>
            <person name="Fedrigo O."/>
            <person name="Jarvis E.D."/>
        </authorList>
    </citation>
    <scope>NUCLEOTIDE SEQUENCE [LARGE SCALE GENOMIC DNA]</scope>
</reference>
<keyword evidence="3" id="KW-1185">Reference proteome</keyword>
<evidence type="ECO:0000259" key="1">
    <source>
        <dbReference type="PROSITE" id="PS51154"/>
    </source>
</evidence>
<evidence type="ECO:0000313" key="2">
    <source>
        <dbReference type="Ensembl" id="ENSELUP00000020380.1"/>
    </source>
</evidence>
<dbReference type="SMART" id="SM00506">
    <property type="entry name" value="A1pp"/>
    <property type="match status" value="1"/>
</dbReference>
<dbReference type="OMA" id="QGYQINE"/>
<dbReference type="InterPro" id="IPR043472">
    <property type="entry name" value="Macro_dom-like"/>
</dbReference>
<dbReference type="STRING" id="8010.ENSELUP00000020380"/>
<dbReference type="FunCoup" id="A0A3P8YV34">
    <property type="interactions" value="325"/>
</dbReference>
<name>A0A3P8YV34_ESOLU</name>
<organism evidence="2 3">
    <name type="scientific">Esox lucius</name>
    <name type="common">Northern pike</name>
    <dbReference type="NCBI Taxonomy" id="8010"/>
    <lineage>
        <taxon>Eukaryota</taxon>
        <taxon>Metazoa</taxon>
        <taxon>Chordata</taxon>
        <taxon>Craniata</taxon>
        <taxon>Vertebrata</taxon>
        <taxon>Euteleostomi</taxon>
        <taxon>Actinopterygii</taxon>
        <taxon>Neopterygii</taxon>
        <taxon>Teleostei</taxon>
        <taxon>Protacanthopterygii</taxon>
        <taxon>Esociformes</taxon>
        <taxon>Esocidae</taxon>
        <taxon>Esox</taxon>
    </lineage>
</organism>
<dbReference type="Proteomes" id="UP000265140">
    <property type="component" value="Chromosome 12"/>
</dbReference>
<evidence type="ECO:0000313" key="3">
    <source>
        <dbReference type="Proteomes" id="UP000265140"/>
    </source>
</evidence>
<dbReference type="SUPFAM" id="SSF52949">
    <property type="entry name" value="Macro domain-like"/>
    <property type="match status" value="1"/>
</dbReference>
<dbReference type="GeneTree" id="ENSGT00390000006988"/>
<protein>
    <recommendedName>
        <fullName evidence="1">Macro domain-containing protein</fullName>
    </recommendedName>
</protein>
<dbReference type="CDD" id="cd02901">
    <property type="entry name" value="Macro_Poa1p-like"/>
    <property type="match status" value="1"/>
</dbReference>
<dbReference type="PANTHER" id="PTHR12521:SF0">
    <property type="entry name" value="ADP-RIBOSE GLYCOHYDROLASE OARD1"/>
    <property type="match status" value="1"/>
</dbReference>
<dbReference type="Gene3D" id="3.40.220.10">
    <property type="entry name" value="Leucine Aminopeptidase, subunit E, domain 1"/>
    <property type="match status" value="1"/>
</dbReference>
<accession>A0A3P8YV34</accession>
<dbReference type="PANTHER" id="PTHR12521">
    <property type="entry name" value="PROTEIN C6ORF130"/>
    <property type="match status" value="1"/>
</dbReference>
<proteinExistence type="predicted"/>
<dbReference type="InParanoid" id="A0A3P8YV34"/>
<dbReference type="Pfam" id="PF01661">
    <property type="entry name" value="Macro"/>
    <property type="match status" value="1"/>
</dbReference>
<sequence>MRQNAHVCETEKHSEGEQLTCKTMSSLSEESTSSVDTFKPADGGWSLRYVTGDLFSCHEDEALAHCISQDCNMGAGIAVTFNKTFGGVAELKEQKKEPGQCAVLKRHKRFVYYLITKKKYSHKPTYDCLRQSLEDMKAHCLQNRVTSISMPRIGCGLDRLHWDKVEEMLKQVFQTTDISITVYILPFKPK</sequence>
<reference evidence="2" key="3">
    <citation type="submission" date="2025-08" db="UniProtKB">
        <authorList>
            <consortium name="Ensembl"/>
        </authorList>
    </citation>
    <scope>IDENTIFICATION</scope>
</reference>
<dbReference type="AlphaFoldDB" id="A0A3P8YV34"/>
<dbReference type="GO" id="GO:0140291">
    <property type="term" value="P:peptidyl-glutamate ADP-deribosylation"/>
    <property type="evidence" value="ECO:0007669"/>
    <property type="project" value="TreeGrafter"/>
</dbReference>
<dbReference type="InterPro" id="IPR050892">
    <property type="entry name" value="ADP-ribose_metab_enzymes"/>
</dbReference>
<dbReference type="InterPro" id="IPR002589">
    <property type="entry name" value="Macro_dom"/>
</dbReference>
<dbReference type="Ensembl" id="ENSELUT00000041415.3">
    <property type="protein sequence ID" value="ENSELUP00000020380.1"/>
    <property type="gene ID" value="ENSELUG00000019637.3"/>
</dbReference>
<gene>
    <name evidence="2" type="primary">OARD1</name>
</gene>
<dbReference type="Bgee" id="ENSELUG00000019637">
    <property type="expression patterns" value="Expressed in spleen and 14 other cell types or tissues"/>
</dbReference>
<dbReference type="PROSITE" id="PS51154">
    <property type="entry name" value="MACRO"/>
    <property type="match status" value="1"/>
</dbReference>
<reference evidence="3" key="1">
    <citation type="journal article" date="2014" name="PLoS ONE">
        <title>The genome and linkage map of the northern pike (Esox lucius): conserved synteny revealed between the salmonid sister group and the Neoteleostei.</title>
        <authorList>
            <person name="Rondeau E.B."/>
            <person name="Minkley D.R."/>
            <person name="Leong J.S."/>
            <person name="Messmer A.M."/>
            <person name="Jantzen J.R."/>
            <person name="von Schalburg K.R."/>
            <person name="Lemon C."/>
            <person name="Bird N.H."/>
            <person name="Koop B.F."/>
        </authorList>
    </citation>
    <scope>NUCLEOTIDE SEQUENCE</scope>
</reference>
<reference evidence="2" key="4">
    <citation type="submission" date="2025-09" db="UniProtKB">
        <authorList>
            <consortium name="Ensembl"/>
        </authorList>
    </citation>
    <scope>IDENTIFICATION</scope>
</reference>
<feature type="domain" description="Macro" evidence="1">
    <location>
        <begin position="34"/>
        <end position="190"/>
    </location>
</feature>